<dbReference type="Proteomes" id="UP001187415">
    <property type="component" value="Unassembled WGS sequence"/>
</dbReference>
<feature type="compositionally biased region" description="Basic residues" evidence="1">
    <location>
        <begin position="271"/>
        <end position="280"/>
    </location>
</feature>
<evidence type="ECO:0000256" key="1">
    <source>
        <dbReference type="SAM" id="MobiDB-lite"/>
    </source>
</evidence>
<reference evidence="2" key="1">
    <citation type="submission" date="2023-07" db="EMBL/GenBank/DDBJ databases">
        <title>Chromosome-level Genome Assembly of Striped Snakehead (Channa striata).</title>
        <authorList>
            <person name="Liu H."/>
        </authorList>
    </citation>
    <scope>NUCLEOTIDE SEQUENCE</scope>
    <source>
        <strain evidence="2">Gz</strain>
        <tissue evidence="2">Muscle</tissue>
    </source>
</reference>
<dbReference type="InterPro" id="IPR001370">
    <property type="entry name" value="BIR_rpt"/>
</dbReference>
<gene>
    <name evidence="2" type="ORF">Q5P01_000099</name>
</gene>
<keyword evidence="3" id="KW-1185">Reference proteome</keyword>
<sequence length="753" mass="82259">MASGGKDESGTPTMFSDIVYKNGQYVPVGLDPFLASLPGAPVDERHWRRQERAARDESGSRRGEMLGLPRRKEAARTPSSNGFVPCLRSTGFEWLGDPSNMTHTGVGDAHRCSSCGLIVSEYVQGDTFLNQHAFFSGGECPYLKANYTAERLAVEIGQARFAKGLVAHPEAIWVPDAWNRPGPPELSRGIYVTLTAEVIKGRARPTQFSVFVPSTWLSDTDLPSSASVEAPDAADARLQEDGGERSRLDHGLLPHQGGRLGRMAHLEHVRARPKPARGRRSPSEGRRSSFRSRRESPRRSPFGAHREGILVQGLRPRSRRALSPVRTPCSVRPGQRGRRPTFSGVRVKGVQCSLPGALRREQLGRRRTAARLRSALLFVASVKEMLEKCDIGAPLCAPIALSGCTTRPARARLRGERGGGPGAGSSGLGGAAAALPRHSSAAPSRNYTYHEFNNLAGTLTGGPKAFPLRVHRPCDRRVNFSDSELLPEPRRPRGPFACRLRRWGSINPVLLMEDPVDRDTGKVVRRYTVTSRGHLSTLARNSALENPSDAPCYNEVFLPGRPVSRLNLDVDLKCCLGCSARFSSGADRSTKTSVSRALVSSAVAAIAESLLRLAKVKRSELEGGPGDLANLGDSLGKIAVYQRAAVSKPKLSMRLLWYLPTELCSFEGIEAYRPLLEEIEKTSLGYTLLVPSRGLALRAVRAERLDRSRRRDLCPRQLRLGSPTLGPRRSSVDRARARSESASRLRCGKEDLP</sequence>
<dbReference type="PROSITE" id="PS50143">
    <property type="entry name" value="BIR_REPEAT_2"/>
    <property type="match status" value="1"/>
</dbReference>
<feature type="compositionally biased region" description="Basic and acidic residues" evidence="1">
    <location>
        <begin position="281"/>
        <end position="308"/>
    </location>
</feature>
<accession>A0AA88LM22</accession>
<dbReference type="SUPFAM" id="SSF57924">
    <property type="entry name" value="Inhibitor of apoptosis (IAP) repeat"/>
    <property type="match status" value="1"/>
</dbReference>
<evidence type="ECO:0000313" key="2">
    <source>
        <dbReference type="EMBL" id="KAK2812100.1"/>
    </source>
</evidence>
<feature type="region of interest" description="Disordered" evidence="1">
    <location>
        <begin position="222"/>
        <end position="342"/>
    </location>
</feature>
<feature type="compositionally biased region" description="Basic and acidic residues" evidence="1">
    <location>
        <begin position="45"/>
        <end position="75"/>
    </location>
</feature>
<feature type="compositionally biased region" description="Basic and acidic residues" evidence="1">
    <location>
        <begin position="234"/>
        <end position="252"/>
    </location>
</feature>
<dbReference type="EMBL" id="JAUPFM010000149">
    <property type="protein sequence ID" value="KAK2812100.1"/>
    <property type="molecule type" value="Genomic_DNA"/>
</dbReference>
<feature type="region of interest" description="Disordered" evidence="1">
    <location>
        <begin position="412"/>
        <end position="439"/>
    </location>
</feature>
<protein>
    <submittedName>
        <fullName evidence="2">Uncharacterized protein</fullName>
    </submittedName>
</protein>
<feature type="region of interest" description="Disordered" evidence="1">
    <location>
        <begin position="45"/>
        <end position="80"/>
    </location>
</feature>
<dbReference type="AlphaFoldDB" id="A0AA88LM22"/>
<organism evidence="2 3">
    <name type="scientific">Channa striata</name>
    <name type="common">Snakehead murrel</name>
    <name type="synonym">Ophicephalus striatus</name>
    <dbReference type="NCBI Taxonomy" id="64152"/>
    <lineage>
        <taxon>Eukaryota</taxon>
        <taxon>Metazoa</taxon>
        <taxon>Chordata</taxon>
        <taxon>Craniata</taxon>
        <taxon>Vertebrata</taxon>
        <taxon>Euteleostomi</taxon>
        <taxon>Actinopterygii</taxon>
        <taxon>Neopterygii</taxon>
        <taxon>Teleostei</taxon>
        <taxon>Neoteleostei</taxon>
        <taxon>Acanthomorphata</taxon>
        <taxon>Anabantaria</taxon>
        <taxon>Anabantiformes</taxon>
        <taxon>Channoidei</taxon>
        <taxon>Channidae</taxon>
        <taxon>Channa</taxon>
    </lineage>
</organism>
<feature type="region of interest" description="Disordered" evidence="1">
    <location>
        <begin position="716"/>
        <end position="753"/>
    </location>
</feature>
<feature type="compositionally biased region" description="Gly residues" evidence="1">
    <location>
        <begin position="418"/>
        <end position="430"/>
    </location>
</feature>
<name>A0AA88LM22_CHASR</name>
<feature type="compositionally biased region" description="Basic and acidic residues" evidence="1">
    <location>
        <begin position="730"/>
        <end position="753"/>
    </location>
</feature>
<comment type="caution">
    <text evidence="2">The sequence shown here is derived from an EMBL/GenBank/DDBJ whole genome shotgun (WGS) entry which is preliminary data.</text>
</comment>
<evidence type="ECO:0000313" key="3">
    <source>
        <dbReference type="Proteomes" id="UP001187415"/>
    </source>
</evidence>
<proteinExistence type="predicted"/>